<accession>A0A1L3JCM2</accession>
<reference evidence="2 3" key="1">
    <citation type="submission" date="2016-11" db="EMBL/GenBank/DDBJ databases">
        <title>Sphingorhabdus sp. LPB0140, isolated from marine environment.</title>
        <authorList>
            <person name="Kim E."/>
            <person name="Yi H."/>
        </authorList>
    </citation>
    <scope>NUCLEOTIDE SEQUENCE [LARGE SCALE GENOMIC DNA]</scope>
    <source>
        <strain evidence="2 3">LPB0140</strain>
    </source>
</reference>
<dbReference type="RefSeq" id="WP_072559527.1">
    <property type="nucleotide sequence ID" value="NZ_CP018154.1"/>
</dbReference>
<dbReference type="EMBL" id="CP018154">
    <property type="protein sequence ID" value="APG62878.1"/>
    <property type="molecule type" value="Genomic_DNA"/>
</dbReference>
<dbReference type="Proteomes" id="UP000242561">
    <property type="component" value="Chromosome"/>
</dbReference>
<feature type="signal peptide" evidence="1">
    <location>
        <begin position="1"/>
        <end position="21"/>
    </location>
</feature>
<organism evidence="2 3">
    <name type="scientific">Sphingorhabdus lutea</name>
    <dbReference type="NCBI Taxonomy" id="1913578"/>
    <lineage>
        <taxon>Bacteria</taxon>
        <taxon>Pseudomonadati</taxon>
        <taxon>Pseudomonadota</taxon>
        <taxon>Alphaproteobacteria</taxon>
        <taxon>Sphingomonadales</taxon>
        <taxon>Sphingomonadaceae</taxon>
        <taxon>Sphingorhabdus</taxon>
    </lineage>
</organism>
<name>A0A1L3JCM2_9SPHN</name>
<sequence>MKKLNRVLPIFIIFPATTALCMDQMPTFTPGEWEITTQQEAGATYKDSNSKREGGFSSIKEDKPKQVIKMCVTKDHAKLSPQLFAPKCQFSNAVYSEKEMKADLNCSNPSMPMQGNIRMTILNGGKEISGFQFLSGGGKQVGAMMMTNIRMKYLDECSDKK</sequence>
<feature type="chain" id="PRO_5012024116" description="DUF3617 family protein" evidence="1">
    <location>
        <begin position="22"/>
        <end position="161"/>
    </location>
</feature>
<evidence type="ECO:0000313" key="3">
    <source>
        <dbReference type="Proteomes" id="UP000242561"/>
    </source>
</evidence>
<dbReference type="STRING" id="1913578.LPB140_08845"/>
<keyword evidence="3" id="KW-1185">Reference proteome</keyword>
<evidence type="ECO:0000256" key="1">
    <source>
        <dbReference type="SAM" id="SignalP"/>
    </source>
</evidence>
<keyword evidence="1" id="KW-0732">Signal</keyword>
<dbReference type="AlphaFoldDB" id="A0A1L3JCM2"/>
<evidence type="ECO:0008006" key="4">
    <source>
        <dbReference type="Google" id="ProtNLM"/>
    </source>
</evidence>
<evidence type="ECO:0000313" key="2">
    <source>
        <dbReference type="EMBL" id="APG62878.1"/>
    </source>
</evidence>
<dbReference type="Pfam" id="PF12276">
    <property type="entry name" value="DUF3617"/>
    <property type="match status" value="1"/>
</dbReference>
<protein>
    <recommendedName>
        <fullName evidence="4">DUF3617 family protein</fullName>
    </recommendedName>
</protein>
<dbReference type="KEGG" id="sphl:LPB140_08845"/>
<dbReference type="InterPro" id="IPR022061">
    <property type="entry name" value="DUF3617"/>
</dbReference>
<dbReference type="OrthoDB" id="7605240at2"/>
<gene>
    <name evidence="2" type="ORF">LPB140_08845</name>
</gene>
<proteinExistence type="predicted"/>